<protein>
    <submittedName>
        <fullName evidence="1">Uncharacterized protein</fullName>
    </submittedName>
</protein>
<reference evidence="1" key="2">
    <citation type="submission" date="2020-09" db="EMBL/GenBank/DDBJ databases">
        <authorList>
            <person name="Sun Q."/>
            <person name="Zhou Y."/>
        </authorList>
    </citation>
    <scope>NUCLEOTIDE SEQUENCE</scope>
    <source>
        <strain evidence="1">CGMCC 1.16134</strain>
    </source>
</reference>
<evidence type="ECO:0000313" key="1">
    <source>
        <dbReference type="EMBL" id="GGG01814.1"/>
    </source>
</evidence>
<name>A0A917CY49_9BACL</name>
<dbReference type="Proteomes" id="UP000637643">
    <property type="component" value="Unassembled WGS sequence"/>
</dbReference>
<sequence>MYVQLTGFVIQSFPVNERVAAQDNTFILKLKESMMLSISDGILKQ</sequence>
<comment type="caution">
    <text evidence="1">The sequence shown here is derived from an EMBL/GenBank/DDBJ whole genome shotgun (WGS) entry which is preliminary data.</text>
</comment>
<accession>A0A917CY49</accession>
<reference evidence="1" key="1">
    <citation type="journal article" date="2014" name="Int. J. Syst. Evol. Microbiol.">
        <title>Complete genome sequence of Corynebacterium casei LMG S-19264T (=DSM 44701T), isolated from a smear-ripened cheese.</title>
        <authorList>
            <consortium name="US DOE Joint Genome Institute (JGI-PGF)"/>
            <person name="Walter F."/>
            <person name="Albersmeier A."/>
            <person name="Kalinowski J."/>
            <person name="Ruckert C."/>
        </authorList>
    </citation>
    <scope>NUCLEOTIDE SEQUENCE</scope>
    <source>
        <strain evidence="1">CGMCC 1.16134</strain>
    </source>
</reference>
<keyword evidence="2" id="KW-1185">Reference proteome</keyword>
<organism evidence="1 2">
    <name type="scientific">Paenibacillus albidus</name>
    <dbReference type="NCBI Taxonomy" id="2041023"/>
    <lineage>
        <taxon>Bacteria</taxon>
        <taxon>Bacillati</taxon>
        <taxon>Bacillota</taxon>
        <taxon>Bacilli</taxon>
        <taxon>Bacillales</taxon>
        <taxon>Paenibacillaceae</taxon>
        <taxon>Paenibacillus</taxon>
    </lineage>
</organism>
<evidence type="ECO:0000313" key="2">
    <source>
        <dbReference type="Proteomes" id="UP000637643"/>
    </source>
</evidence>
<dbReference type="AlphaFoldDB" id="A0A917CY49"/>
<gene>
    <name evidence="1" type="ORF">GCM10010912_53310</name>
</gene>
<dbReference type="EMBL" id="BMKR01000032">
    <property type="protein sequence ID" value="GGG01814.1"/>
    <property type="molecule type" value="Genomic_DNA"/>
</dbReference>
<proteinExistence type="predicted"/>